<feature type="transmembrane region" description="Helical" evidence="3">
    <location>
        <begin position="369"/>
        <end position="389"/>
    </location>
</feature>
<keyword evidence="3" id="KW-0472">Membrane</keyword>
<name>A0AAV7HSD3_DENCH</name>
<comment type="caution">
    <text evidence="4">The sequence shown here is derived from an EMBL/GenBank/DDBJ whole genome shotgun (WGS) entry which is preliminary data.</text>
</comment>
<gene>
    <name evidence="4" type="ORF">IEQ34_000867</name>
</gene>
<dbReference type="InterPro" id="IPR003719">
    <property type="entry name" value="Phenazine_PhzF-like"/>
</dbReference>
<keyword evidence="3" id="KW-1133">Transmembrane helix</keyword>
<dbReference type="SUPFAM" id="SSF54506">
    <property type="entry name" value="Diaminopimelate epimerase-like"/>
    <property type="match status" value="1"/>
</dbReference>
<dbReference type="GO" id="GO:0005737">
    <property type="term" value="C:cytoplasm"/>
    <property type="evidence" value="ECO:0007669"/>
    <property type="project" value="TreeGrafter"/>
</dbReference>
<accession>A0AAV7HSD3</accession>
<dbReference type="Proteomes" id="UP000775213">
    <property type="component" value="Unassembled WGS sequence"/>
</dbReference>
<keyword evidence="5" id="KW-1185">Reference proteome</keyword>
<keyword evidence="3" id="KW-0812">Transmembrane</keyword>
<proteinExistence type="inferred from homology"/>
<organism evidence="4 5">
    <name type="scientific">Dendrobium chrysotoxum</name>
    <name type="common">Orchid</name>
    <dbReference type="NCBI Taxonomy" id="161865"/>
    <lineage>
        <taxon>Eukaryota</taxon>
        <taxon>Viridiplantae</taxon>
        <taxon>Streptophyta</taxon>
        <taxon>Embryophyta</taxon>
        <taxon>Tracheophyta</taxon>
        <taxon>Spermatophyta</taxon>
        <taxon>Magnoliopsida</taxon>
        <taxon>Liliopsida</taxon>
        <taxon>Asparagales</taxon>
        <taxon>Orchidaceae</taxon>
        <taxon>Epidendroideae</taxon>
        <taxon>Malaxideae</taxon>
        <taxon>Dendrobiinae</taxon>
        <taxon>Dendrobium</taxon>
    </lineage>
</organism>
<dbReference type="Gene3D" id="3.10.310.10">
    <property type="entry name" value="Diaminopimelate Epimerase, Chain A, domain 1"/>
    <property type="match status" value="2"/>
</dbReference>
<sequence length="458" mass="51341">MLQGYQRYCVTKRSLVCFSQHYSPQGIRFLPSFLSLRASPMTRRSVRYAMVDAFTDTPFKGNPAAVCLLEEEAGVDENWMQNVAKEFNISETAFLVPSNASSKPRFRLRWFTPVAEVKLCGHATLASAHFLFTSGVVKGDVIEFDTLSGILITKKMQDFSMLGFAEPCTNGNGESFSIELDFPIIQVVDCVSEEMPSFPETLNDLSMVNVHKTSNGDLLVELTSGKDLADIKPNFVELARCVGRGVIMTAPAPPGTGFDFFTRFFCPKMGVNEDPVCGSAHCALAPYWSRKLGKNSLIAYQASPRSGILDLQVDEERSRVLIRGKAVTVMEGFLMVDLIIFFSNNFDFGYVIFIFAVTKCFELNSFMRAVMALYFIFVVIIWPSQLFFFSSAVTKLALVNMQQYFYVQFISIIDPPESSAKNSHIQFPCVTYNPDKGILNLIKKLQIVLKEKLLQTIK</sequence>
<dbReference type="AlphaFoldDB" id="A0AAV7HSD3"/>
<evidence type="ECO:0000313" key="4">
    <source>
        <dbReference type="EMBL" id="KAH0471144.1"/>
    </source>
</evidence>
<evidence type="ECO:0000256" key="3">
    <source>
        <dbReference type="SAM" id="Phobius"/>
    </source>
</evidence>
<protein>
    <submittedName>
        <fullName evidence="4">Uncharacterized protein</fullName>
    </submittedName>
</protein>
<evidence type="ECO:0000313" key="5">
    <source>
        <dbReference type="Proteomes" id="UP000775213"/>
    </source>
</evidence>
<dbReference type="GO" id="GO:0016853">
    <property type="term" value="F:isomerase activity"/>
    <property type="evidence" value="ECO:0007669"/>
    <property type="project" value="UniProtKB-KW"/>
</dbReference>
<dbReference type="PANTHER" id="PTHR13774">
    <property type="entry name" value="PHENAZINE BIOSYNTHESIS PROTEIN"/>
    <property type="match status" value="1"/>
</dbReference>
<keyword evidence="2" id="KW-0413">Isomerase</keyword>
<evidence type="ECO:0000256" key="1">
    <source>
        <dbReference type="ARBA" id="ARBA00008270"/>
    </source>
</evidence>
<dbReference type="NCBIfam" id="TIGR00654">
    <property type="entry name" value="PhzF_family"/>
    <property type="match status" value="1"/>
</dbReference>
<reference evidence="4 5" key="1">
    <citation type="journal article" date="2021" name="Hortic Res">
        <title>Chromosome-scale assembly of the Dendrobium chrysotoxum genome enhances the understanding of orchid evolution.</title>
        <authorList>
            <person name="Zhang Y."/>
            <person name="Zhang G.Q."/>
            <person name="Zhang D."/>
            <person name="Liu X.D."/>
            <person name="Xu X.Y."/>
            <person name="Sun W.H."/>
            <person name="Yu X."/>
            <person name="Zhu X."/>
            <person name="Wang Z.W."/>
            <person name="Zhao X."/>
            <person name="Zhong W.Y."/>
            <person name="Chen H."/>
            <person name="Yin W.L."/>
            <person name="Huang T."/>
            <person name="Niu S.C."/>
            <person name="Liu Z.J."/>
        </authorList>
    </citation>
    <scope>NUCLEOTIDE SEQUENCE [LARGE SCALE GENOMIC DNA]</scope>
    <source>
        <strain evidence="4">Lindl</strain>
    </source>
</reference>
<evidence type="ECO:0000256" key="2">
    <source>
        <dbReference type="ARBA" id="ARBA00023235"/>
    </source>
</evidence>
<dbReference type="EMBL" id="JAGFBR010000001">
    <property type="protein sequence ID" value="KAH0471144.1"/>
    <property type="molecule type" value="Genomic_DNA"/>
</dbReference>
<dbReference type="Pfam" id="PF02567">
    <property type="entry name" value="PhzC-PhzF"/>
    <property type="match status" value="1"/>
</dbReference>
<feature type="transmembrane region" description="Helical" evidence="3">
    <location>
        <begin position="333"/>
        <end position="357"/>
    </location>
</feature>
<comment type="similarity">
    <text evidence="1">Belongs to the PhzF family.</text>
</comment>
<dbReference type="PANTHER" id="PTHR13774:SF17">
    <property type="entry name" value="PHENAZINE BIOSYNTHESIS-LIKE DOMAIN-CONTAINING PROTEIN"/>
    <property type="match status" value="1"/>
</dbReference>